<dbReference type="GO" id="GO:0008237">
    <property type="term" value="F:metallopeptidase activity"/>
    <property type="evidence" value="ECO:0007669"/>
    <property type="project" value="UniProtKB-KW"/>
</dbReference>
<name>A0ABD5YME0_9EURY</name>
<keyword evidence="1" id="KW-0812">Transmembrane</keyword>
<keyword evidence="1" id="KW-1133">Transmembrane helix</keyword>
<dbReference type="PANTHER" id="PTHR36844">
    <property type="entry name" value="PROTEASE PRSW"/>
    <property type="match status" value="1"/>
</dbReference>
<evidence type="ECO:0000313" key="2">
    <source>
        <dbReference type="EMBL" id="MFC7190539.1"/>
    </source>
</evidence>
<feature type="transmembrane region" description="Helical" evidence="1">
    <location>
        <begin position="75"/>
        <end position="94"/>
    </location>
</feature>
<feature type="transmembrane region" description="Helical" evidence="1">
    <location>
        <begin position="230"/>
        <end position="247"/>
    </location>
</feature>
<keyword evidence="2" id="KW-0378">Hydrolase</keyword>
<feature type="transmembrane region" description="Helical" evidence="1">
    <location>
        <begin position="290"/>
        <end position="309"/>
    </location>
</feature>
<dbReference type="Proteomes" id="UP001596417">
    <property type="component" value="Unassembled WGS sequence"/>
</dbReference>
<dbReference type="RefSeq" id="WP_264556045.1">
    <property type="nucleotide sequence ID" value="NZ_CP109979.1"/>
</dbReference>
<evidence type="ECO:0000313" key="3">
    <source>
        <dbReference type="Proteomes" id="UP001596417"/>
    </source>
</evidence>
<dbReference type="PANTHER" id="PTHR36844:SF1">
    <property type="entry name" value="PROTEASE PRSW"/>
    <property type="match status" value="1"/>
</dbReference>
<comment type="caution">
    <text evidence="2">The sequence shown here is derived from an EMBL/GenBank/DDBJ whole genome shotgun (WGS) entry which is preliminary data.</text>
</comment>
<feature type="transmembrane region" description="Helical" evidence="1">
    <location>
        <begin position="36"/>
        <end position="63"/>
    </location>
</feature>
<feature type="transmembrane region" description="Helical" evidence="1">
    <location>
        <begin position="106"/>
        <end position="124"/>
    </location>
</feature>
<dbReference type="Pfam" id="PF13367">
    <property type="entry name" value="PrsW-protease"/>
    <property type="match status" value="1"/>
</dbReference>
<feature type="transmembrane region" description="Helical" evidence="1">
    <location>
        <begin position="259"/>
        <end position="284"/>
    </location>
</feature>
<sequence length="342" mass="37037">MTRRDPVETRANQSRDLYDVATWEPRTALDRLATRLYSLGLVGIRWGTVFAALIITILILIGAFTELRTESVPTVGILTLLSAIPALALVAYVYVTDVTTSEPIDLIAATFVLSVLFASFASVVNTSFSIVQSIPFGFIFFFYLVVGPVEEGVKLLAVRLYAYRKPSFNAVIDGAIYGAVAGLGFATIENAIYIIRGLSLIGAPSGAIVLQDIVAGTDITATRALAGPGHVIYSAFAGYYLGLAKFNPGRSGPIIVKGLLIAAFIHASYNTLVALVVGAVNAVFPSVPVIVLFFGFVLIYQGFFGYLLFRKLDQYRRTYREICGDTEDDEHSIAVERTEFDG</sequence>
<protein>
    <submittedName>
        <fullName evidence="2">PrsW family intramembrane metalloprotease</fullName>
    </submittedName>
</protein>
<gene>
    <name evidence="2" type="ORF">ACFQL7_12240</name>
</gene>
<dbReference type="InterPro" id="IPR026898">
    <property type="entry name" value="PrsW"/>
</dbReference>
<proteinExistence type="predicted"/>
<keyword evidence="2" id="KW-0482">Metalloprotease</keyword>
<accession>A0ABD5YME0</accession>
<evidence type="ECO:0000256" key="1">
    <source>
        <dbReference type="SAM" id="Phobius"/>
    </source>
</evidence>
<organism evidence="2 3">
    <name type="scientific">Halocatena marina</name>
    <dbReference type="NCBI Taxonomy" id="2934937"/>
    <lineage>
        <taxon>Archaea</taxon>
        <taxon>Methanobacteriati</taxon>
        <taxon>Methanobacteriota</taxon>
        <taxon>Stenosarchaea group</taxon>
        <taxon>Halobacteria</taxon>
        <taxon>Halobacteriales</taxon>
        <taxon>Natronomonadaceae</taxon>
        <taxon>Halocatena</taxon>
    </lineage>
</organism>
<feature type="transmembrane region" description="Helical" evidence="1">
    <location>
        <begin position="130"/>
        <end position="149"/>
    </location>
</feature>
<keyword evidence="1" id="KW-0472">Membrane</keyword>
<dbReference type="GeneID" id="76200158"/>
<keyword evidence="2" id="KW-0645">Protease</keyword>
<dbReference type="AlphaFoldDB" id="A0ABD5YME0"/>
<dbReference type="EMBL" id="JBHTAX010000001">
    <property type="protein sequence ID" value="MFC7190539.1"/>
    <property type="molecule type" value="Genomic_DNA"/>
</dbReference>
<keyword evidence="3" id="KW-1185">Reference proteome</keyword>
<reference evidence="2 3" key="1">
    <citation type="journal article" date="2019" name="Int. J. Syst. Evol. Microbiol.">
        <title>The Global Catalogue of Microorganisms (GCM) 10K type strain sequencing project: providing services to taxonomists for standard genome sequencing and annotation.</title>
        <authorList>
            <consortium name="The Broad Institute Genomics Platform"/>
            <consortium name="The Broad Institute Genome Sequencing Center for Infectious Disease"/>
            <person name="Wu L."/>
            <person name="Ma J."/>
        </authorList>
    </citation>
    <scope>NUCLEOTIDE SEQUENCE [LARGE SCALE GENOMIC DNA]</scope>
    <source>
        <strain evidence="2 3">RDMS1</strain>
    </source>
</reference>